<dbReference type="InterPro" id="IPR011990">
    <property type="entry name" value="TPR-like_helical_dom_sf"/>
</dbReference>
<keyword evidence="3" id="KW-1185">Reference proteome</keyword>
<protein>
    <submittedName>
        <fullName evidence="2">Tetratricopeptide repeat protein</fullName>
    </submittedName>
</protein>
<reference evidence="2 3" key="1">
    <citation type="submission" date="2020-08" db="EMBL/GenBank/DDBJ databases">
        <title>The genome sequence of type strain Novosphingobium piscinae KCTC 42194.</title>
        <authorList>
            <person name="Liu Y."/>
        </authorList>
    </citation>
    <scope>NUCLEOTIDE SEQUENCE [LARGE SCALE GENOMIC DNA]</scope>
    <source>
        <strain evidence="2 3">KCTC 42194</strain>
    </source>
</reference>
<dbReference type="GO" id="GO:0042834">
    <property type="term" value="F:peptidoglycan binding"/>
    <property type="evidence" value="ECO:0007669"/>
    <property type="project" value="InterPro"/>
</dbReference>
<dbReference type="EMBL" id="JACLAX010000018">
    <property type="protein sequence ID" value="MBC2670394.1"/>
    <property type="molecule type" value="Genomic_DNA"/>
</dbReference>
<evidence type="ECO:0000313" key="3">
    <source>
        <dbReference type="Proteomes" id="UP000551327"/>
    </source>
</evidence>
<accession>A0A7X1KR43</accession>
<dbReference type="InterPro" id="IPR036680">
    <property type="entry name" value="SPOR-like_sf"/>
</dbReference>
<proteinExistence type="predicted"/>
<dbReference type="Gene3D" id="1.25.40.10">
    <property type="entry name" value="Tetratricopeptide repeat domain"/>
    <property type="match status" value="1"/>
</dbReference>
<gene>
    <name evidence="2" type="ORF">H7F53_14675</name>
</gene>
<organism evidence="2 3">
    <name type="scientific">Novosphingobium piscinae</name>
    <dbReference type="NCBI Taxonomy" id="1507448"/>
    <lineage>
        <taxon>Bacteria</taxon>
        <taxon>Pseudomonadati</taxon>
        <taxon>Pseudomonadota</taxon>
        <taxon>Alphaproteobacteria</taxon>
        <taxon>Sphingomonadales</taxon>
        <taxon>Sphingomonadaceae</taxon>
        <taxon>Novosphingobium</taxon>
    </lineage>
</organism>
<dbReference type="AlphaFoldDB" id="A0A7X1KR43"/>
<dbReference type="Pfam" id="PF05036">
    <property type="entry name" value="SPOR"/>
    <property type="match status" value="1"/>
</dbReference>
<evidence type="ECO:0000313" key="2">
    <source>
        <dbReference type="EMBL" id="MBC2670394.1"/>
    </source>
</evidence>
<dbReference type="Pfam" id="PF14559">
    <property type="entry name" value="TPR_19"/>
    <property type="match status" value="1"/>
</dbReference>
<dbReference type="PROSITE" id="PS51724">
    <property type="entry name" value="SPOR"/>
    <property type="match status" value="1"/>
</dbReference>
<dbReference type="Proteomes" id="UP000551327">
    <property type="component" value="Unassembled WGS sequence"/>
</dbReference>
<dbReference type="Gene3D" id="3.30.70.1070">
    <property type="entry name" value="Sporulation related repeat"/>
    <property type="match status" value="1"/>
</dbReference>
<evidence type="ECO:0000259" key="1">
    <source>
        <dbReference type="PROSITE" id="PS51724"/>
    </source>
</evidence>
<feature type="domain" description="SPOR" evidence="1">
    <location>
        <begin position="356"/>
        <end position="443"/>
    </location>
</feature>
<comment type="caution">
    <text evidence="2">The sequence shown here is derived from an EMBL/GenBank/DDBJ whole genome shotgun (WGS) entry which is preliminary data.</text>
</comment>
<dbReference type="RefSeq" id="WP_185680253.1">
    <property type="nucleotide sequence ID" value="NZ_JACLAX010000018.1"/>
</dbReference>
<name>A0A7X1KR43_9SPHN</name>
<dbReference type="PROSITE" id="PS51257">
    <property type="entry name" value="PROKAR_LIPOPROTEIN"/>
    <property type="match status" value="1"/>
</dbReference>
<dbReference type="InterPro" id="IPR007730">
    <property type="entry name" value="SPOR-like_dom"/>
</dbReference>
<dbReference type="SUPFAM" id="SSF48452">
    <property type="entry name" value="TPR-like"/>
    <property type="match status" value="1"/>
</dbReference>
<sequence>MTGSRYPSLRLAHRPLVLAGVAATLTLLGGCAGSAGFKSATAAPTRAAPIGDRAVAKAEQAVQRAPQDPAARAMLAQTYLAAGRFQSAATTFDDAMALGDNSGRTALGLALAKIGLGRQREAVALLDDWRSEIPAADLGLALALAGETARGVAILSDAVRGGESTPKLRQNLAYAYALDGRWSEARLMAAQDLPAAELDQRLAVWMLSALPDRARERVAGLIGAPVRSDPGQPAMLALKADVAGEQLAAQTPAPVQPASPVEVAAAVAEPVQPAAPAELPALAAAEPVAAPVPAAPPVLEQNIAAQIARPATAAPAVAKPLARPSVASAFAPVVTRSTRVTAEPAVPANAPTRLAAAGAGTHLVQLGAFSSQQGARRAWGIFVRRTPGLASYRMTVTTASVRGKTVWRVAAAGLNGAGAAGGLCAQVKARGGACFAYAVLPRPAVQPGLPGRDASGPQRARR</sequence>